<keyword evidence="9" id="KW-0267">Excision nuclease</keyword>
<evidence type="ECO:0000256" key="2">
    <source>
        <dbReference type="ARBA" id="ARBA00022553"/>
    </source>
</evidence>
<evidence type="ECO:0000256" key="7">
    <source>
        <dbReference type="ARBA" id="ARBA00023204"/>
    </source>
</evidence>
<dbReference type="Pfam" id="PF00752">
    <property type="entry name" value="XPG_N"/>
    <property type="match status" value="1"/>
</dbReference>
<dbReference type="InterPro" id="IPR044752">
    <property type="entry name" value="PIN-like_EXO1"/>
</dbReference>
<keyword evidence="9" id="KW-0269">Exonuclease</keyword>
<feature type="compositionally biased region" description="Polar residues" evidence="10">
    <location>
        <begin position="564"/>
        <end position="581"/>
    </location>
</feature>
<name>A0A812MDH3_SYMPI</name>
<keyword evidence="8 9" id="KW-0539">Nucleus</keyword>
<dbReference type="InterPro" id="IPR006085">
    <property type="entry name" value="XPG_DNA_repair_N"/>
</dbReference>
<evidence type="ECO:0000256" key="3">
    <source>
        <dbReference type="ARBA" id="ARBA00022722"/>
    </source>
</evidence>
<dbReference type="GO" id="GO:0017108">
    <property type="term" value="F:5'-flap endonuclease activity"/>
    <property type="evidence" value="ECO:0007669"/>
    <property type="project" value="TreeGrafter"/>
</dbReference>
<dbReference type="InterPro" id="IPR019974">
    <property type="entry name" value="XPG_CS"/>
</dbReference>
<evidence type="ECO:0000313" key="13">
    <source>
        <dbReference type="EMBL" id="CAE7265199.1"/>
    </source>
</evidence>
<comment type="subcellular location">
    <subcellularLocation>
        <location evidence="1 9">Nucleus</location>
    </subcellularLocation>
</comment>
<dbReference type="PANTHER" id="PTHR11081">
    <property type="entry name" value="FLAP ENDONUCLEASE FAMILY MEMBER"/>
    <property type="match status" value="1"/>
</dbReference>
<evidence type="ECO:0000256" key="6">
    <source>
        <dbReference type="ARBA" id="ARBA00023128"/>
    </source>
</evidence>
<dbReference type="Gene3D" id="1.10.150.20">
    <property type="entry name" value="5' to 3' exonuclease, C-terminal subdomain"/>
    <property type="match status" value="1"/>
</dbReference>
<comment type="caution">
    <text evidence="13">The sequence shown here is derived from an EMBL/GenBank/DDBJ whole genome shotgun (WGS) entry which is preliminary data.</text>
</comment>
<sequence length="734" mass="81611">MGIHGLLPFLKPYVKKVNIEEFRGKTVGVDAMCWMHKGAFACSRELVEGEDTDKFVRFFLKMCEVLRCTRMKPIIVFDGDKLPAKAKEDQARGKVREQARLEALELMERQRSGHEVNEKEIASKCESAIKVTASMISRLQSALKELSIDFMIAPYEADAQLAYMCRMGWIDVAISEDSDLLAYGCPSTLFKMDKWGNGDYIALPCLQVDAAVQVGAGEKQQLADKENTPPGQMDEGNAGKPKSKQKQRMKPTKSRKASQNGSKPSKPVCAPEMLAGDAAETQEAPGDATKEVGSSKVRRARKAKAKPDKVAKAKDVKSSLDCWSAEQFAEFCVFCGTDYKEPEIHIKNFGIKTAFQFMQKYSNASDLLRWMVSDKGFRERLPCAAEEYIPRYTSVVCVFWHHLVFNPRSGECTSISTAFPLTESRRHCPGLDPATVCGIVFPKQEALRVARGELDPRTRLPKTLEPLTPAERRAIDGMLDIKRRELDEKRQQDMQEQADKRRAEAEALRATQAEVPPTCDTGEALPDEPTPSVEAREIKLLPGDVRRLMQFHELRNDESEEMRQSGTASNQVADTGTSKASNPFLRKRTPQSMGGMAVPGAKVGSQRPAIRGLAARKEVAEPLGDAGTFKKPEYHPRGGGAANLAVEAVLAQRGLLGLKLDEDKDKSKLKYFFPHGGKTREAHSKSPDVPKVDTLSSWNSRPWEVEPEAPAAAPRENVLSMRKRKTMACFRSRT</sequence>
<dbReference type="CDD" id="cd09857">
    <property type="entry name" value="PIN_EXO1"/>
    <property type="match status" value="1"/>
</dbReference>
<dbReference type="EC" id="3.1.-.-" evidence="9"/>
<feature type="region of interest" description="Disordered" evidence="10">
    <location>
        <begin position="218"/>
        <end position="308"/>
    </location>
</feature>
<dbReference type="EMBL" id="CAJNIZ010008219">
    <property type="protein sequence ID" value="CAE7265199.1"/>
    <property type="molecule type" value="Genomic_DNA"/>
</dbReference>
<dbReference type="PRINTS" id="PR00853">
    <property type="entry name" value="XPGRADSUPER"/>
</dbReference>
<dbReference type="SUPFAM" id="SSF88723">
    <property type="entry name" value="PIN domain-like"/>
    <property type="match status" value="1"/>
</dbReference>
<dbReference type="GO" id="GO:0006281">
    <property type="term" value="P:DNA repair"/>
    <property type="evidence" value="ECO:0007669"/>
    <property type="project" value="UniProtKB-KW"/>
</dbReference>
<dbReference type="InterPro" id="IPR006084">
    <property type="entry name" value="XPG/Rad2"/>
</dbReference>
<dbReference type="Proteomes" id="UP000649617">
    <property type="component" value="Unassembled WGS sequence"/>
</dbReference>
<comment type="cofactor">
    <cofactor evidence="9">
        <name>Mg(2+)</name>
        <dbReference type="ChEBI" id="CHEBI:18420"/>
    </cofactor>
    <text evidence="9">Binds 2 magnesium ions per subunit. They probably participate in the reaction catalyzed by the enzyme. May bind an additional third magnesium ion after substrate binding.</text>
</comment>
<reference evidence="13" key="1">
    <citation type="submission" date="2021-02" db="EMBL/GenBank/DDBJ databases">
        <authorList>
            <person name="Dougan E. K."/>
            <person name="Rhodes N."/>
            <person name="Thang M."/>
            <person name="Chan C."/>
        </authorList>
    </citation>
    <scope>NUCLEOTIDE SEQUENCE</scope>
</reference>
<dbReference type="FunFam" id="3.40.50.1010:FF:000002">
    <property type="entry name" value="Exonuclease 1, putative"/>
    <property type="match status" value="1"/>
</dbReference>
<dbReference type="PROSITE" id="PS00842">
    <property type="entry name" value="XPG_2"/>
    <property type="match status" value="1"/>
</dbReference>
<comment type="similarity">
    <text evidence="9">Belongs to the XPG/RAD2 endonuclease family. EXO1 subfamily.</text>
</comment>
<keyword evidence="5 9" id="KW-0378">Hydrolase</keyword>
<keyword evidence="7 9" id="KW-0234">DNA repair</keyword>
<dbReference type="Pfam" id="PF00867">
    <property type="entry name" value="XPG_I"/>
    <property type="match status" value="1"/>
</dbReference>
<keyword evidence="6" id="KW-0496">Mitochondrion</keyword>
<evidence type="ECO:0000256" key="9">
    <source>
        <dbReference type="RuleBase" id="RU910737"/>
    </source>
</evidence>
<feature type="domain" description="XPG N-terminal" evidence="12">
    <location>
        <begin position="1"/>
        <end position="99"/>
    </location>
</feature>
<feature type="compositionally biased region" description="Basic residues" evidence="10">
    <location>
        <begin position="241"/>
        <end position="256"/>
    </location>
</feature>
<dbReference type="GO" id="GO:0046872">
    <property type="term" value="F:metal ion binding"/>
    <property type="evidence" value="ECO:0007669"/>
    <property type="project" value="InterPro"/>
</dbReference>
<keyword evidence="9" id="KW-0228">DNA excision</keyword>
<evidence type="ECO:0000256" key="8">
    <source>
        <dbReference type="ARBA" id="ARBA00023242"/>
    </source>
</evidence>
<protein>
    <recommendedName>
        <fullName evidence="9">Exonuclease 1</fullName>
        <ecNumber evidence="9">3.1.-.-</ecNumber>
    </recommendedName>
</protein>
<evidence type="ECO:0000259" key="11">
    <source>
        <dbReference type="SMART" id="SM00484"/>
    </source>
</evidence>
<accession>A0A812MDH3</accession>
<keyword evidence="9" id="KW-0238">DNA-binding</keyword>
<dbReference type="AlphaFoldDB" id="A0A812MDH3"/>
<gene>
    <name evidence="13" type="primary">exo1</name>
    <name evidence="13" type="ORF">SPIL2461_LOCUS5692</name>
</gene>
<keyword evidence="3 9" id="KW-0540">Nuclease</keyword>
<evidence type="ECO:0000256" key="4">
    <source>
        <dbReference type="ARBA" id="ARBA00022763"/>
    </source>
</evidence>
<feature type="domain" description="XPG-I" evidence="11">
    <location>
        <begin position="144"/>
        <end position="217"/>
    </location>
</feature>
<dbReference type="SMART" id="SM00484">
    <property type="entry name" value="XPGI"/>
    <property type="match status" value="1"/>
</dbReference>
<evidence type="ECO:0000259" key="12">
    <source>
        <dbReference type="SMART" id="SM00485"/>
    </source>
</evidence>
<evidence type="ECO:0000256" key="1">
    <source>
        <dbReference type="ARBA" id="ARBA00004123"/>
    </source>
</evidence>
<dbReference type="Gene3D" id="3.40.50.1010">
    <property type="entry name" value="5'-nuclease"/>
    <property type="match status" value="1"/>
</dbReference>
<proteinExistence type="inferred from homology"/>
<dbReference type="InterPro" id="IPR036279">
    <property type="entry name" value="5-3_exonuclease_C_sf"/>
</dbReference>
<keyword evidence="4 9" id="KW-0227">DNA damage</keyword>
<dbReference type="SMART" id="SM00485">
    <property type="entry name" value="XPGN"/>
    <property type="match status" value="1"/>
</dbReference>
<feature type="region of interest" description="Disordered" evidence="10">
    <location>
        <begin position="555"/>
        <end position="605"/>
    </location>
</feature>
<keyword evidence="14" id="KW-1185">Reference proteome</keyword>
<dbReference type="SUPFAM" id="SSF47807">
    <property type="entry name" value="5' to 3' exonuclease, C-terminal subdomain"/>
    <property type="match status" value="1"/>
</dbReference>
<dbReference type="OrthoDB" id="26491at2759"/>
<dbReference type="PANTHER" id="PTHR11081:SF8">
    <property type="entry name" value="EXONUCLEASE 1"/>
    <property type="match status" value="1"/>
</dbReference>
<evidence type="ECO:0000256" key="10">
    <source>
        <dbReference type="SAM" id="MobiDB-lite"/>
    </source>
</evidence>
<keyword evidence="2" id="KW-0597">Phosphoprotein</keyword>
<comment type="function">
    <text evidence="9">5'-&gt;3' double-stranded DNA exonuclease which may also possess a cryptic 3'-&gt;5' double-stranded DNA exonuclease activity. Functions in DNA mismatch repair.</text>
</comment>
<dbReference type="InterPro" id="IPR006086">
    <property type="entry name" value="XPG-I_dom"/>
</dbReference>
<evidence type="ECO:0000313" key="14">
    <source>
        <dbReference type="Proteomes" id="UP000649617"/>
    </source>
</evidence>
<keyword evidence="9" id="KW-0460">Magnesium</keyword>
<dbReference type="InterPro" id="IPR029060">
    <property type="entry name" value="PIN-like_dom_sf"/>
</dbReference>
<organism evidence="13 14">
    <name type="scientific">Symbiodinium pilosum</name>
    <name type="common">Dinoflagellate</name>
    <dbReference type="NCBI Taxonomy" id="2952"/>
    <lineage>
        <taxon>Eukaryota</taxon>
        <taxon>Sar</taxon>
        <taxon>Alveolata</taxon>
        <taxon>Dinophyceae</taxon>
        <taxon>Suessiales</taxon>
        <taxon>Symbiodiniaceae</taxon>
        <taxon>Symbiodinium</taxon>
    </lineage>
</organism>
<keyword evidence="9" id="KW-0479">Metal-binding</keyword>
<evidence type="ECO:0000256" key="5">
    <source>
        <dbReference type="ARBA" id="ARBA00022801"/>
    </source>
</evidence>
<dbReference type="GO" id="GO:0005634">
    <property type="term" value="C:nucleus"/>
    <property type="evidence" value="ECO:0007669"/>
    <property type="project" value="UniProtKB-SubCell"/>
</dbReference>